<organism evidence="4 5">
    <name type="scientific">Williamsia deligens</name>
    <dbReference type="NCBI Taxonomy" id="321325"/>
    <lineage>
        <taxon>Bacteria</taxon>
        <taxon>Bacillati</taxon>
        <taxon>Actinomycetota</taxon>
        <taxon>Actinomycetes</taxon>
        <taxon>Mycobacteriales</taxon>
        <taxon>Nocardiaceae</taxon>
        <taxon>Williamsia</taxon>
    </lineage>
</organism>
<dbReference type="SUPFAM" id="SSF52799">
    <property type="entry name" value="(Phosphotyrosine protein) phosphatases II"/>
    <property type="match status" value="1"/>
</dbReference>
<dbReference type="Pfam" id="PF13350">
    <property type="entry name" value="Y_phosphatase3"/>
    <property type="match status" value="1"/>
</dbReference>
<dbReference type="PANTHER" id="PTHR31126">
    <property type="entry name" value="TYROSINE-PROTEIN PHOSPHATASE"/>
    <property type="match status" value="1"/>
</dbReference>
<dbReference type="InterPro" id="IPR000387">
    <property type="entry name" value="Tyr_Pase_dom"/>
</dbReference>
<dbReference type="RefSeq" id="WP_253648342.1">
    <property type="nucleotide sequence ID" value="NZ_BAAAMO010000001.1"/>
</dbReference>
<evidence type="ECO:0000313" key="5">
    <source>
        <dbReference type="Proteomes" id="UP001597068"/>
    </source>
</evidence>
<evidence type="ECO:0000256" key="1">
    <source>
        <dbReference type="ARBA" id="ARBA00009580"/>
    </source>
</evidence>
<comment type="similarity">
    <text evidence="1">Belongs to the protein-tyrosine phosphatase family.</text>
</comment>
<dbReference type="Proteomes" id="UP001597068">
    <property type="component" value="Unassembled WGS sequence"/>
</dbReference>
<keyword evidence="2" id="KW-0732">Signal</keyword>
<reference evidence="5" key="1">
    <citation type="journal article" date="2019" name="Int. J. Syst. Evol. Microbiol.">
        <title>The Global Catalogue of Microorganisms (GCM) 10K type strain sequencing project: providing services to taxonomists for standard genome sequencing and annotation.</title>
        <authorList>
            <consortium name="The Broad Institute Genomics Platform"/>
            <consortium name="The Broad Institute Genome Sequencing Center for Infectious Disease"/>
            <person name="Wu L."/>
            <person name="Ma J."/>
        </authorList>
    </citation>
    <scope>NUCLEOTIDE SEQUENCE [LARGE SCALE GENOMIC DNA]</scope>
    <source>
        <strain evidence="5">CCUG 50873</strain>
    </source>
</reference>
<keyword evidence="5" id="KW-1185">Reference proteome</keyword>
<dbReference type="PROSITE" id="PS50056">
    <property type="entry name" value="TYR_PHOSPHATASE_2"/>
    <property type="match status" value="1"/>
</dbReference>
<evidence type="ECO:0000256" key="2">
    <source>
        <dbReference type="SAM" id="SignalP"/>
    </source>
</evidence>
<dbReference type="EMBL" id="JBHTIL010000006">
    <property type="protein sequence ID" value="MFD0927886.1"/>
    <property type="molecule type" value="Genomic_DNA"/>
</dbReference>
<feature type="chain" id="PRO_5045575578" evidence="2">
    <location>
        <begin position="30"/>
        <end position="264"/>
    </location>
</feature>
<sequence length="264" mass="27848">MITTSIRSATSALLAVVVIAAPVATTAVADASPAASAAVTQRSLDLVGAPNARTLAGYTGADGRVVDDLVVRSDNLSRLTTDDLTRLRSRDVRLIVDLRTPVERALQPDRPVPGATTRVRDVLGRAPITTLIDLPAAYRAFVTDPGARSAIGATLRDIAAETTRGHRVLVHCTAGKDRTGWVAAVLLSILGVDRATVDADYLVSNASRHTTSRDPVNGVSLDWLRSSFRLVDTRYGGMDGYVREGLGLDASVTGSLRSALLAPR</sequence>
<feature type="signal peptide" evidence="2">
    <location>
        <begin position="1"/>
        <end position="29"/>
    </location>
</feature>
<name>A0ABW3GBJ8_9NOCA</name>
<protein>
    <submittedName>
        <fullName evidence="4">Tyrosine-protein phosphatase</fullName>
    </submittedName>
</protein>
<comment type="caution">
    <text evidence="4">The sequence shown here is derived from an EMBL/GenBank/DDBJ whole genome shotgun (WGS) entry which is preliminary data.</text>
</comment>
<evidence type="ECO:0000313" key="4">
    <source>
        <dbReference type="EMBL" id="MFD0927886.1"/>
    </source>
</evidence>
<gene>
    <name evidence="4" type="ORF">ACFQ04_19275</name>
</gene>
<dbReference type="Gene3D" id="3.90.190.10">
    <property type="entry name" value="Protein tyrosine phosphatase superfamily"/>
    <property type="match status" value="1"/>
</dbReference>
<evidence type="ECO:0000259" key="3">
    <source>
        <dbReference type="PROSITE" id="PS50056"/>
    </source>
</evidence>
<accession>A0ABW3GBJ8</accession>
<proteinExistence type="inferred from homology"/>
<dbReference type="PANTHER" id="PTHR31126:SF1">
    <property type="entry name" value="TYROSINE SPECIFIC PROTEIN PHOSPHATASES DOMAIN-CONTAINING PROTEIN"/>
    <property type="match status" value="1"/>
</dbReference>
<dbReference type="InterPro" id="IPR016130">
    <property type="entry name" value="Tyr_Pase_AS"/>
</dbReference>
<dbReference type="InterPro" id="IPR029021">
    <property type="entry name" value="Prot-tyrosine_phosphatase-like"/>
</dbReference>
<dbReference type="PROSITE" id="PS00383">
    <property type="entry name" value="TYR_PHOSPHATASE_1"/>
    <property type="match status" value="1"/>
</dbReference>
<dbReference type="InterPro" id="IPR026893">
    <property type="entry name" value="Tyr/Ser_Pase_IphP-type"/>
</dbReference>
<feature type="domain" description="Tyrosine specific protein phosphatases" evidence="3">
    <location>
        <begin position="149"/>
        <end position="187"/>
    </location>
</feature>